<comment type="catalytic activity">
    <reaction evidence="12">
        <text>pyruvate + ATP = phosphoenolpyruvate + ADP + H(+)</text>
        <dbReference type="Rhea" id="RHEA:18157"/>
        <dbReference type="ChEBI" id="CHEBI:15361"/>
        <dbReference type="ChEBI" id="CHEBI:15378"/>
        <dbReference type="ChEBI" id="CHEBI:30616"/>
        <dbReference type="ChEBI" id="CHEBI:58702"/>
        <dbReference type="ChEBI" id="CHEBI:456216"/>
        <dbReference type="EC" id="2.7.1.40"/>
    </reaction>
</comment>
<name>A0ABQ6PKN4_9BACT</name>
<gene>
    <name evidence="14" type="ORF">Aconfl_04920</name>
</gene>
<evidence type="ECO:0000256" key="9">
    <source>
        <dbReference type="ARBA" id="ARBA00022842"/>
    </source>
</evidence>
<evidence type="ECO:0000256" key="2">
    <source>
        <dbReference type="ARBA" id="ARBA00008663"/>
    </source>
</evidence>
<dbReference type="PANTHER" id="PTHR11817">
    <property type="entry name" value="PYRUVATE KINASE"/>
    <property type="match status" value="1"/>
</dbReference>
<evidence type="ECO:0000256" key="3">
    <source>
        <dbReference type="ARBA" id="ARBA00012142"/>
    </source>
</evidence>
<dbReference type="InterPro" id="IPR015793">
    <property type="entry name" value="Pyrv_Knase_brl"/>
</dbReference>
<dbReference type="EMBL" id="BTPD01000001">
    <property type="protein sequence ID" value="GMQ27850.1"/>
    <property type="molecule type" value="Genomic_DNA"/>
</dbReference>
<feature type="domain" description="Pyruvate kinase barrel" evidence="13">
    <location>
        <begin position="137"/>
        <end position="443"/>
    </location>
</feature>
<evidence type="ECO:0000256" key="11">
    <source>
        <dbReference type="ARBA" id="ARBA00023317"/>
    </source>
</evidence>
<dbReference type="InterPro" id="IPR040442">
    <property type="entry name" value="Pyrv_kinase-like_dom_sf"/>
</dbReference>
<comment type="caution">
    <text evidence="14">The sequence shown here is derived from an EMBL/GenBank/DDBJ whole genome shotgun (WGS) entry which is preliminary data.</text>
</comment>
<organism evidence="14 15">
    <name type="scientific">Algoriphagus confluentis</name>
    <dbReference type="NCBI Taxonomy" id="1697556"/>
    <lineage>
        <taxon>Bacteria</taxon>
        <taxon>Pseudomonadati</taxon>
        <taxon>Bacteroidota</taxon>
        <taxon>Cytophagia</taxon>
        <taxon>Cytophagales</taxon>
        <taxon>Cyclobacteriaceae</taxon>
        <taxon>Algoriphagus</taxon>
    </lineage>
</organism>
<evidence type="ECO:0000313" key="14">
    <source>
        <dbReference type="EMBL" id="GMQ27850.1"/>
    </source>
</evidence>
<evidence type="ECO:0000259" key="13">
    <source>
        <dbReference type="Pfam" id="PF00224"/>
    </source>
</evidence>
<comment type="pathway">
    <text evidence="1 12">Carbohydrate degradation; glycolysis; pyruvate from D-glyceraldehyde 3-phosphate: step 5/5.</text>
</comment>
<dbReference type="InterPro" id="IPR015813">
    <property type="entry name" value="Pyrv/PenolPyrv_kinase-like_dom"/>
</dbReference>
<evidence type="ECO:0000256" key="7">
    <source>
        <dbReference type="ARBA" id="ARBA00022777"/>
    </source>
</evidence>
<dbReference type="Gene3D" id="3.20.20.60">
    <property type="entry name" value="Phosphoenolpyruvate-binding domains"/>
    <property type="match status" value="1"/>
</dbReference>
<dbReference type="PRINTS" id="PR01050">
    <property type="entry name" value="PYRUVTKNASE"/>
</dbReference>
<dbReference type="SUPFAM" id="SSF51621">
    <property type="entry name" value="Phosphoenolpyruvate/pyruvate domain"/>
    <property type="match status" value="1"/>
</dbReference>
<dbReference type="EC" id="2.7.1.40" evidence="3 12"/>
<keyword evidence="8" id="KW-0067">ATP-binding</keyword>
<keyword evidence="5" id="KW-0479">Metal-binding</keyword>
<keyword evidence="15" id="KW-1185">Reference proteome</keyword>
<protein>
    <recommendedName>
        <fullName evidence="3 12">Pyruvate kinase</fullName>
        <ecNumber evidence="3 12">2.7.1.40</ecNumber>
    </recommendedName>
</protein>
<dbReference type="InterPro" id="IPR015806">
    <property type="entry name" value="Pyrv_Knase_insert_dom_sf"/>
</dbReference>
<evidence type="ECO:0000313" key="15">
    <source>
        <dbReference type="Proteomes" id="UP001338309"/>
    </source>
</evidence>
<accession>A0ABQ6PKN4</accession>
<keyword evidence="9 12" id="KW-0460">Magnesium</keyword>
<sequence>MSSELDALRSALAQIENEMRNSPTRYASLLSSLHSSQLESAKNLLNYLILRKTDIQQLQANLHEVGLSSLASCESHVLRQIQVTLARLGVSFAQYDPCTLEFGAEQIRKNAERLFGLHHAEWPSSVMVTFDRSFLNEKKYIEKLLQNGMGVARINCAHDDPDTWKQMVEEIHRTCKKTGLSCALHFDLAGPKIRTVLLRKGKDAGKAEIKVGGRVWLSDSGKGFSSKDVVVSPNEAGLLEHLKVGERIYFDDGLIRARVDRISKKGVALKVERISSKKPLLKNEKGINFPDSVLAISSLTDFDRKCLAMVVKLADTVGFSFVRTPEDLEDLRKELAKLTATPPPVILKIETRDAVVQLPALLLESMKEPCFGVMIARGDLAVEIGFERLVEIQEEISWICEAGHVPVIWATQVLENLHKSGIASRAEITDAGRAAMAECIMINKGEHTLEVLKTLKDIAKRSRALKVKNRLIFRPLRIAENFLEQN</sequence>
<evidence type="ECO:0000256" key="4">
    <source>
        <dbReference type="ARBA" id="ARBA00022679"/>
    </source>
</evidence>
<keyword evidence="7 12" id="KW-0418">Kinase</keyword>
<dbReference type="Gene3D" id="2.40.33.10">
    <property type="entry name" value="PK beta-barrel domain-like"/>
    <property type="match status" value="1"/>
</dbReference>
<keyword evidence="6" id="KW-0547">Nucleotide-binding</keyword>
<evidence type="ECO:0000256" key="5">
    <source>
        <dbReference type="ARBA" id="ARBA00022723"/>
    </source>
</evidence>
<keyword evidence="10 12" id="KW-0324">Glycolysis</keyword>
<evidence type="ECO:0000256" key="1">
    <source>
        <dbReference type="ARBA" id="ARBA00004997"/>
    </source>
</evidence>
<keyword evidence="11 14" id="KW-0670">Pyruvate</keyword>
<dbReference type="GO" id="GO:0016301">
    <property type="term" value="F:kinase activity"/>
    <property type="evidence" value="ECO:0007669"/>
    <property type="project" value="UniProtKB-KW"/>
</dbReference>
<evidence type="ECO:0000256" key="10">
    <source>
        <dbReference type="ARBA" id="ARBA00023152"/>
    </source>
</evidence>
<proteinExistence type="inferred from homology"/>
<dbReference type="SUPFAM" id="SSF50800">
    <property type="entry name" value="PK beta-barrel domain-like"/>
    <property type="match status" value="1"/>
</dbReference>
<evidence type="ECO:0000256" key="8">
    <source>
        <dbReference type="ARBA" id="ARBA00022840"/>
    </source>
</evidence>
<comment type="similarity">
    <text evidence="2 12">Belongs to the pyruvate kinase family.</text>
</comment>
<dbReference type="Proteomes" id="UP001338309">
    <property type="component" value="Unassembled WGS sequence"/>
</dbReference>
<dbReference type="InterPro" id="IPR001697">
    <property type="entry name" value="Pyr_Knase"/>
</dbReference>
<keyword evidence="4 12" id="KW-0808">Transferase</keyword>
<evidence type="ECO:0000256" key="6">
    <source>
        <dbReference type="ARBA" id="ARBA00022741"/>
    </source>
</evidence>
<evidence type="ECO:0000256" key="12">
    <source>
        <dbReference type="RuleBase" id="RU000504"/>
    </source>
</evidence>
<dbReference type="RefSeq" id="WP_338222648.1">
    <property type="nucleotide sequence ID" value="NZ_BTPD01000001.1"/>
</dbReference>
<reference evidence="14 15" key="1">
    <citation type="submission" date="2023-08" db="EMBL/GenBank/DDBJ databases">
        <title>Draft genome sequence of Algoriphagus confluentis.</title>
        <authorList>
            <person name="Takatani N."/>
            <person name="Hosokawa M."/>
            <person name="Sawabe T."/>
        </authorList>
    </citation>
    <scope>NUCLEOTIDE SEQUENCE [LARGE SCALE GENOMIC DNA]</scope>
    <source>
        <strain evidence="14 15">NBRC 111222</strain>
    </source>
</reference>
<dbReference type="InterPro" id="IPR011037">
    <property type="entry name" value="Pyrv_Knase-like_insert_dom_sf"/>
</dbReference>
<dbReference type="Pfam" id="PF00224">
    <property type="entry name" value="PK"/>
    <property type="match status" value="1"/>
</dbReference>